<dbReference type="AlphaFoldDB" id="A0A0D9WA64"/>
<dbReference type="InterPro" id="IPR056866">
    <property type="entry name" value="Znf_WRKY19"/>
</dbReference>
<reference evidence="3" key="3">
    <citation type="submission" date="2015-04" db="UniProtKB">
        <authorList>
            <consortium name="EnsemblPlants"/>
        </authorList>
    </citation>
    <scope>IDENTIFICATION</scope>
</reference>
<reference evidence="3 4" key="1">
    <citation type="submission" date="2012-08" db="EMBL/GenBank/DDBJ databases">
        <title>Oryza genome evolution.</title>
        <authorList>
            <person name="Wing R.A."/>
        </authorList>
    </citation>
    <scope>NUCLEOTIDE SEQUENCE</scope>
</reference>
<organism evidence="3 4">
    <name type="scientific">Leersia perrieri</name>
    <dbReference type="NCBI Taxonomy" id="77586"/>
    <lineage>
        <taxon>Eukaryota</taxon>
        <taxon>Viridiplantae</taxon>
        <taxon>Streptophyta</taxon>
        <taxon>Embryophyta</taxon>
        <taxon>Tracheophyta</taxon>
        <taxon>Spermatophyta</taxon>
        <taxon>Magnoliopsida</taxon>
        <taxon>Liliopsida</taxon>
        <taxon>Poales</taxon>
        <taxon>Poaceae</taxon>
        <taxon>BOP clade</taxon>
        <taxon>Oryzoideae</taxon>
        <taxon>Oryzeae</taxon>
        <taxon>Oryzinae</taxon>
        <taxon>Leersia</taxon>
    </lineage>
</organism>
<feature type="region of interest" description="Disordered" evidence="1">
    <location>
        <begin position="469"/>
        <end position="491"/>
    </location>
</feature>
<evidence type="ECO:0000313" key="4">
    <source>
        <dbReference type="Proteomes" id="UP000032180"/>
    </source>
</evidence>
<feature type="domain" description="WRKY19-like zinc finger" evidence="2">
    <location>
        <begin position="239"/>
        <end position="263"/>
    </location>
</feature>
<evidence type="ECO:0000313" key="3">
    <source>
        <dbReference type="EnsemblPlants" id="LPERR04G22600.1"/>
    </source>
</evidence>
<feature type="domain" description="WRKY19-like zinc finger" evidence="2">
    <location>
        <begin position="264"/>
        <end position="288"/>
    </location>
</feature>
<accession>A0A0D9WA64</accession>
<name>A0A0D9WA64_9ORYZ</name>
<dbReference type="PANTHER" id="PTHR31827:SF1">
    <property type="entry name" value="EMB|CAB89363.1"/>
    <property type="match status" value="1"/>
</dbReference>
<feature type="domain" description="WRKY19-like zinc finger" evidence="2">
    <location>
        <begin position="314"/>
        <end position="338"/>
    </location>
</feature>
<feature type="domain" description="WRKY19-like zinc finger" evidence="2">
    <location>
        <begin position="189"/>
        <end position="213"/>
    </location>
</feature>
<feature type="domain" description="WRKY19-like zinc finger" evidence="2">
    <location>
        <begin position="392"/>
        <end position="416"/>
    </location>
</feature>
<feature type="domain" description="WRKY19-like zinc finger" evidence="2">
    <location>
        <begin position="289"/>
        <end position="313"/>
    </location>
</feature>
<evidence type="ECO:0000259" key="2">
    <source>
        <dbReference type="Pfam" id="PF24906"/>
    </source>
</evidence>
<keyword evidence="4" id="KW-1185">Reference proteome</keyword>
<evidence type="ECO:0000256" key="1">
    <source>
        <dbReference type="SAM" id="MobiDB-lite"/>
    </source>
</evidence>
<feature type="domain" description="WRKY19-like zinc finger" evidence="2">
    <location>
        <begin position="165"/>
        <end position="188"/>
    </location>
</feature>
<dbReference type="EnsemblPlants" id="LPERR04G22600.1">
    <property type="protein sequence ID" value="LPERR04G22600.1"/>
    <property type="gene ID" value="LPERR04G22600"/>
</dbReference>
<reference evidence="4" key="2">
    <citation type="submission" date="2013-12" db="EMBL/GenBank/DDBJ databases">
        <authorList>
            <person name="Yu Y."/>
            <person name="Lee S."/>
            <person name="de Baynast K."/>
            <person name="Wissotski M."/>
            <person name="Liu L."/>
            <person name="Talag J."/>
            <person name="Goicoechea J."/>
            <person name="Angelova A."/>
            <person name="Jetty R."/>
            <person name="Kudrna D."/>
            <person name="Golser W."/>
            <person name="Rivera L."/>
            <person name="Zhang J."/>
            <person name="Wing R."/>
        </authorList>
    </citation>
    <scope>NUCLEOTIDE SEQUENCE</scope>
</reference>
<dbReference type="Gramene" id="LPERR04G22600.1">
    <property type="protein sequence ID" value="LPERR04G22600.1"/>
    <property type="gene ID" value="LPERR04G22600"/>
</dbReference>
<proteinExistence type="predicted"/>
<protein>
    <recommendedName>
        <fullName evidence="2">WRKY19-like zinc finger domain-containing protein</fullName>
    </recommendedName>
</protein>
<dbReference type="Proteomes" id="UP000032180">
    <property type="component" value="Chromosome 4"/>
</dbReference>
<dbReference type="HOGENOM" id="CLU_019429_0_0_1"/>
<dbReference type="PANTHER" id="PTHR31827">
    <property type="entry name" value="EMB|CAB89363.1"/>
    <property type="match status" value="1"/>
</dbReference>
<dbReference type="eggNOG" id="ENOG502QUSN">
    <property type="taxonomic scope" value="Eukaryota"/>
</dbReference>
<feature type="domain" description="WRKY19-like zinc finger" evidence="2">
    <location>
        <begin position="367"/>
        <end position="391"/>
    </location>
</feature>
<sequence length="568" mass="60078">MVQYHYLAFGTSKLNAHGQSRYIRLVLGLGPTRNLHCADNESSCGSRAKDSVNLFSQHFSMADHDLKLSISRGSTRKFQDTAMTEKYSQQNRKGIVFPVIDEGSTSAKRKPDGYMLPLLFAPISDGTCLNGTPPETNIQHIETVDDHITSFNQHKVQRSYQRHPKKCRFNGCSKGARGATGLCISHGGGQRCQKPGCNKGAESRTAYCKSHGGGKRCQELGCTKSAEGKTEFCIAHGGGRRCGTPACTKAARGRSGFCIKHGGGKRCMVEGCTKSAEGQFGLCISHGGGRRCQHPNCSKGAQGSTMFCKSHGGGKRCIFEGCTKGAEGNMLLCKGHGGGKRCLFEGGGLCPKSVHGGTSFCVAHGGGKRCSIPGCTKSARGRTDCCVRHGGGKRCKVDGCDKSAQGSTNFCKAHGGGKRCAWSTGCERFARGRSGLCATHGTLMASKQVPESEHNGGMIRNSLFSRMASTSSTTAGNSMDHDISSSRLGASSDCGEQLEDMLDFKLLIPHQVLVPGAMKPSSSRCNGQEDGGSQKQQCFGFVVPEGRVHGGGLMSMLGAGGNLDDPNT</sequence>
<feature type="domain" description="WRKY19-like zinc finger" evidence="2">
    <location>
        <begin position="214"/>
        <end position="238"/>
    </location>
</feature>
<dbReference type="STRING" id="77586.A0A0D9WA64"/>
<dbReference type="Pfam" id="PF24906">
    <property type="entry name" value="Zf_WRKY19"/>
    <property type="match status" value="9"/>
</dbReference>